<feature type="compositionally biased region" description="Pro residues" evidence="1">
    <location>
        <begin position="97"/>
        <end position="109"/>
    </location>
</feature>
<comment type="caution">
    <text evidence="2">The sequence shown here is derived from an EMBL/GenBank/DDBJ whole genome shotgun (WGS) entry which is preliminary data.</text>
</comment>
<dbReference type="EMBL" id="JBBWUH010000010">
    <property type="protein sequence ID" value="KAK8156039.1"/>
    <property type="molecule type" value="Genomic_DNA"/>
</dbReference>
<proteinExistence type="predicted"/>
<evidence type="ECO:0000313" key="3">
    <source>
        <dbReference type="Proteomes" id="UP001456524"/>
    </source>
</evidence>
<organism evidence="2 3">
    <name type="scientific">Phyllosticta citrichinensis</name>
    <dbReference type="NCBI Taxonomy" id="1130410"/>
    <lineage>
        <taxon>Eukaryota</taxon>
        <taxon>Fungi</taxon>
        <taxon>Dikarya</taxon>
        <taxon>Ascomycota</taxon>
        <taxon>Pezizomycotina</taxon>
        <taxon>Dothideomycetes</taxon>
        <taxon>Dothideomycetes incertae sedis</taxon>
        <taxon>Botryosphaeriales</taxon>
        <taxon>Phyllostictaceae</taxon>
        <taxon>Phyllosticta</taxon>
    </lineage>
</organism>
<accession>A0ABR1XIS0</accession>
<sequence length="199" mass="22080">MAADYNAKHLLLCPLARDKISNTTSNSKPQSSKRKKRQKRCRIQQEIASSRSRSQSDNCARCGETRTRITYGSPHHQRADTIPQNQISCLFGAHHLPSPPTNSFPPSPPQQHSKRPQQTSTKKTKSSEDHRSAHKAAPQRRHRRHPSGAARSLLPSLVVWVGTRWFRMCLGPLAPWPPGRAGRQIGDLTAGVGLGPVGR</sequence>
<name>A0ABR1XIS0_9PEZI</name>
<evidence type="ECO:0000313" key="2">
    <source>
        <dbReference type="EMBL" id="KAK8156039.1"/>
    </source>
</evidence>
<feature type="region of interest" description="Disordered" evidence="1">
    <location>
        <begin position="20"/>
        <end position="40"/>
    </location>
</feature>
<feature type="compositionally biased region" description="Basic residues" evidence="1">
    <location>
        <begin position="132"/>
        <end position="146"/>
    </location>
</feature>
<keyword evidence="3" id="KW-1185">Reference proteome</keyword>
<gene>
    <name evidence="2" type="ORF">IWX90DRAFT_443520</name>
</gene>
<evidence type="ECO:0000256" key="1">
    <source>
        <dbReference type="SAM" id="MobiDB-lite"/>
    </source>
</evidence>
<feature type="region of interest" description="Disordered" evidence="1">
    <location>
        <begin position="91"/>
        <end position="149"/>
    </location>
</feature>
<dbReference type="Proteomes" id="UP001456524">
    <property type="component" value="Unassembled WGS sequence"/>
</dbReference>
<reference evidence="2 3" key="1">
    <citation type="journal article" date="2022" name="G3 (Bethesda)">
        <title>Enemy or ally: a genomic approach to elucidate the lifestyle of Phyllosticta citrichinaensis.</title>
        <authorList>
            <person name="Buijs V.A."/>
            <person name="Groenewald J.Z."/>
            <person name="Haridas S."/>
            <person name="LaButti K.M."/>
            <person name="Lipzen A."/>
            <person name="Martin F.M."/>
            <person name="Barry K."/>
            <person name="Grigoriev I.V."/>
            <person name="Crous P.W."/>
            <person name="Seidl M.F."/>
        </authorList>
    </citation>
    <scope>NUCLEOTIDE SEQUENCE [LARGE SCALE GENOMIC DNA]</scope>
    <source>
        <strain evidence="2 3">CBS 129764</strain>
    </source>
</reference>
<protein>
    <submittedName>
        <fullName evidence="2">Uncharacterized protein</fullName>
    </submittedName>
</protein>
<feature type="compositionally biased region" description="Basic residues" evidence="1">
    <location>
        <begin position="31"/>
        <end position="40"/>
    </location>
</feature>